<keyword evidence="3" id="KW-1185">Reference proteome</keyword>
<dbReference type="AlphaFoldDB" id="A0A1E5IJI1"/>
<evidence type="ECO:0000256" key="1">
    <source>
        <dbReference type="SAM" id="SignalP"/>
    </source>
</evidence>
<feature type="chain" id="PRO_5009178876" evidence="1">
    <location>
        <begin position="21"/>
        <end position="152"/>
    </location>
</feature>
<feature type="signal peptide" evidence="1">
    <location>
        <begin position="1"/>
        <end position="20"/>
    </location>
</feature>
<comment type="caution">
    <text evidence="2">The sequence shown here is derived from an EMBL/GenBank/DDBJ whole genome shotgun (WGS) entry which is preliminary data.</text>
</comment>
<organism evidence="2 3">
    <name type="scientific">Endomicrobium trichonymphae</name>
    <dbReference type="NCBI Taxonomy" id="1408204"/>
    <lineage>
        <taxon>Bacteria</taxon>
        <taxon>Pseudomonadati</taxon>
        <taxon>Elusimicrobiota</taxon>
        <taxon>Endomicrobiia</taxon>
        <taxon>Endomicrobiales</taxon>
        <taxon>Endomicrobiaceae</taxon>
        <taxon>Candidatus Endomicrobiellum</taxon>
    </lineage>
</organism>
<sequence length="152" mass="17639">MKKIIFSVLMLLLFQTNLFSELERTNACFNGNLWVNINHDSRICYSVGFDEGSCSTYNELYSKVESQKTRDLMEKTFNEKYLSQGVTYGATVDFLDKFYSTSQYRIIPINIVSEWFHLSINGKITVKEIDDRATEMLKFYSENPPTMTSVNS</sequence>
<name>A0A1E5IJI1_ENDTX</name>
<keyword evidence="1" id="KW-0732">Signal</keyword>
<gene>
    <name evidence="2" type="ORF">ATZ36_05055</name>
</gene>
<dbReference type="EMBL" id="LNVX01000387">
    <property type="protein sequence ID" value="OEG70293.1"/>
    <property type="molecule type" value="Genomic_DNA"/>
</dbReference>
<reference evidence="2 3" key="1">
    <citation type="submission" date="2015-11" db="EMBL/GenBank/DDBJ databases">
        <title>Evidence for parallel genomic evolution in an endosymbiosis of termite gut flagellates.</title>
        <authorList>
            <person name="Zheng H."/>
        </authorList>
    </citation>
    <scope>NUCLEOTIDE SEQUENCE [LARGE SCALE GENOMIC DNA]</scope>
    <source>
        <strain evidence="2 3">CET450</strain>
    </source>
</reference>
<evidence type="ECO:0000313" key="2">
    <source>
        <dbReference type="EMBL" id="OEG70293.1"/>
    </source>
</evidence>
<accession>A0A1E5IJI1</accession>
<evidence type="ECO:0000313" key="3">
    <source>
        <dbReference type="Proteomes" id="UP000095237"/>
    </source>
</evidence>
<dbReference type="Proteomes" id="UP000095237">
    <property type="component" value="Unassembled WGS sequence"/>
</dbReference>
<proteinExistence type="predicted"/>
<protein>
    <submittedName>
        <fullName evidence="2">Uncharacterized protein</fullName>
    </submittedName>
</protein>